<organism evidence="5 6">
    <name type="scientific">Kushneria phosphatilytica</name>
    <dbReference type="NCBI Taxonomy" id="657387"/>
    <lineage>
        <taxon>Bacteria</taxon>
        <taxon>Pseudomonadati</taxon>
        <taxon>Pseudomonadota</taxon>
        <taxon>Gammaproteobacteria</taxon>
        <taxon>Oceanospirillales</taxon>
        <taxon>Halomonadaceae</taxon>
        <taxon>Kushneria</taxon>
    </lineage>
</organism>
<dbReference type="InterPro" id="IPR013118">
    <property type="entry name" value="Mannitol_DH_C"/>
</dbReference>
<keyword evidence="2" id="KW-0520">NAD</keyword>
<dbReference type="PANTHER" id="PTHR30524:SF0">
    <property type="entry name" value="ALTRONATE OXIDOREDUCTASE-RELATED"/>
    <property type="match status" value="1"/>
</dbReference>
<sequence>MEAGSVAVSEAKPSILQFGVGRFLLGHVDALISDSLAWGESEQRIMAVQGSPRPEGREKARQLMAQPHYPLHIRGRQAGREIDECQRIKSVAGCLIADEQWPELERLFVEATTHVVSNTADRGFEIPEGDSPLHDLPASFPCRLIRLLHTRYLAGGAGVTLLPCELIPQNGRVLQALMRSLATRFYADPAFERWLDERCLWVDTLVDRIVSAPLEPIGAVAEPYALWAIRQVPGLEMPCRHPAIRVVDDLTPFEQQKLHILNLSHSWLVDQWRTQALEGEVTFVREAMADPRLRGSLEALLDEEVLPVLQAASPELDHVAYRAQAFERFENPFLDHRLADIAANHEEKLKRRLSPLLALADTHGLAVPKLRAGLAGR</sequence>
<dbReference type="SUPFAM" id="SSF51735">
    <property type="entry name" value="NAD(P)-binding Rossmann-fold domains"/>
    <property type="match status" value="1"/>
</dbReference>
<keyword evidence="1" id="KW-0560">Oxidoreductase</keyword>
<protein>
    <submittedName>
        <fullName evidence="5">Mannitol dehydrogenase</fullName>
    </submittedName>
</protein>
<dbReference type="InterPro" id="IPR013131">
    <property type="entry name" value="Mannitol_DH_N"/>
</dbReference>
<dbReference type="AlphaFoldDB" id="A0A5C1A4U0"/>
<dbReference type="OrthoDB" id="9768714at2"/>
<dbReference type="Gene3D" id="3.40.50.720">
    <property type="entry name" value="NAD(P)-binding Rossmann-like Domain"/>
    <property type="match status" value="1"/>
</dbReference>
<dbReference type="EMBL" id="CP043420">
    <property type="protein sequence ID" value="QEL12663.1"/>
    <property type="molecule type" value="Genomic_DNA"/>
</dbReference>
<keyword evidence="6" id="KW-1185">Reference proteome</keyword>
<feature type="domain" description="Mannitol dehydrogenase N-terminal" evidence="3">
    <location>
        <begin position="14"/>
        <end position="231"/>
    </location>
</feature>
<dbReference type="SUPFAM" id="SSF48179">
    <property type="entry name" value="6-phosphogluconate dehydrogenase C-terminal domain-like"/>
    <property type="match status" value="1"/>
</dbReference>
<evidence type="ECO:0000256" key="2">
    <source>
        <dbReference type="ARBA" id="ARBA00023027"/>
    </source>
</evidence>
<dbReference type="InterPro" id="IPR013328">
    <property type="entry name" value="6PGD_dom2"/>
</dbReference>
<dbReference type="InterPro" id="IPR008927">
    <property type="entry name" value="6-PGluconate_DH-like_C_sf"/>
</dbReference>
<dbReference type="KEGG" id="kuy:FY550_01515"/>
<gene>
    <name evidence="5" type="ORF">FY550_01515</name>
</gene>
<dbReference type="PANTHER" id="PTHR30524">
    <property type="entry name" value="MANNITOL-1-PHOSPHATE 5-DEHYDROGENASE"/>
    <property type="match status" value="1"/>
</dbReference>
<dbReference type="GO" id="GO:0016491">
    <property type="term" value="F:oxidoreductase activity"/>
    <property type="evidence" value="ECO:0007669"/>
    <property type="project" value="UniProtKB-KW"/>
</dbReference>
<dbReference type="Pfam" id="PF08125">
    <property type="entry name" value="Mannitol_dh_C"/>
    <property type="match status" value="1"/>
</dbReference>
<dbReference type="Proteomes" id="UP000322553">
    <property type="component" value="Chromosome"/>
</dbReference>
<evidence type="ECO:0000259" key="3">
    <source>
        <dbReference type="Pfam" id="PF01232"/>
    </source>
</evidence>
<feature type="domain" description="Mannitol dehydrogenase C-terminal" evidence="4">
    <location>
        <begin position="249"/>
        <end position="376"/>
    </location>
</feature>
<accession>A0A5C1A4U0</accession>
<dbReference type="Gene3D" id="1.10.1040.10">
    <property type="entry name" value="N-(1-d-carboxylethyl)-l-norvaline Dehydrogenase, domain 2"/>
    <property type="match status" value="1"/>
</dbReference>
<evidence type="ECO:0000313" key="6">
    <source>
        <dbReference type="Proteomes" id="UP000322553"/>
    </source>
</evidence>
<evidence type="ECO:0000259" key="4">
    <source>
        <dbReference type="Pfam" id="PF08125"/>
    </source>
</evidence>
<dbReference type="Pfam" id="PF01232">
    <property type="entry name" value="Mannitol_dh"/>
    <property type="match status" value="1"/>
</dbReference>
<evidence type="ECO:0000256" key="1">
    <source>
        <dbReference type="ARBA" id="ARBA00023002"/>
    </source>
</evidence>
<proteinExistence type="predicted"/>
<evidence type="ECO:0000313" key="5">
    <source>
        <dbReference type="EMBL" id="QEL12663.1"/>
    </source>
</evidence>
<dbReference type="InterPro" id="IPR036291">
    <property type="entry name" value="NAD(P)-bd_dom_sf"/>
</dbReference>
<reference evidence="5 6" key="1">
    <citation type="submission" date="2019-08" db="EMBL/GenBank/DDBJ databases">
        <title>Complete genome sequence of Kushneria sp. YCWA18, a halophilic phosphate-solubilizing bacterium isolated from Daqiao saltern in China.</title>
        <authorList>
            <person name="Du G.-X."/>
            <person name="Qu L.-Y."/>
        </authorList>
    </citation>
    <scope>NUCLEOTIDE SEQUENCE [LARGE SCALE GENOMIC DNA]</scope>
    <source>
        <strain evidence="5 6">YCWA18</strain>
    </source>
</reference>
<name>A0A5C1A4U0_9GAMM</name>